<evidence type="ECO:0000256" key="6">
    <source>
        <dbReference type="SAM" id="MobiDB-lite"/>
    </source>
</evidence>
<dbReference type="PANTHER" id="PTHR30485">
    <property type="entry name" value="NI/FE-HYDROGENASE 1 B-TYPE CYTOCHROME SUBUNIT"/>
    <property type="match status" value="1"/>
</dbReference>
<evidence type="ECO:0000256" key="4">
    <source>
        <dbReference type="ARBA" id="ARBA00022989"/>
    </source>
</evidence>
<dbReference type="InterPro" id="IPR051542">
    <property type="entry name" value="Hydrogenase_cytochrome"/>
</dbReference>
<feature type="domain" description="Cytochrome b561 bacterial/Ni-hydrogenase" evidence="8">
    <location>
        <begin position="93"/>
        <end position="284"/>
    </location>
</feature>
<evidence type="ECO:0000313" key="9">
    <source>
        <dbReference type="EMBL" id="UUT34581.1"/>
    </source>
</evidence>
<keyword evidence="4 7" id="KW-1133">Transmembrane helix</keyword>
<reference evidence="9" key="1">
    <citation type="submission" date="2022-01" db="EMBL/GenBank/DDBJ databases">
        <title>Microbacterium eymi and Microbacterium rhizovicinus sp. nov., isolated from the rhizospheric soil of Elymus tsukushiensis, a plant native to the Dokdo Islands, Republic of Korea.</title>
        <authorList>
            <person name="Hwang Y.J."/>
        </authorList>
    </citation>
    <scope>NUCLEOTIDE SEQUENCE</scope>
    <source>
        <strain evidence="9">KUDC0405</strain>
    </source>
</reference>
<feature type="region of interest" description="Disordered" evidence="6">
    <location>
        <begin position="304"/>
        <end position="334"/>
    </location>
</feature>
<feature type="transmembrane region" description="Helical" evidence="7">
    <location>
        <begin position="40"/>
        <end position="62"/>
    </location>
</feature>
<evidence type="ECO:0000256" key="1">
    <source>
        <dbReference type="ARBA" id="ARBA00004651"/>
    </source>
</evidence>
<evidence type="ECO:0000259" key="8">
    <source>
        <dbReference type="Pfam" id="PF01292"/>
    </source>
</evidence>
<evidence type="ECO:0000256" key="7">
    <source>
        <dbReference type="SAM" id="Phobius"/>
    </source>
</evidence>
<dbReference type="Proteomes" id="UP001054811">
    <property type="component" value="Chromosome"/>
</dbReference>
<dbReference type="RefSeq" id="WP_259611106.1">
    <property type="nucleotide sequence ID" value="NZ_CP091139.2"/>
</dbReference>
<evidence type="ECO:0000256" key="5">
    <source>
        <dbReference type="ARBA" id="ARBA00023136"/>
    </source>
</evidence>
<gene>
    <name evidence="9" type="ORF">L2X98_29105</name>
</gene>
<keyword evidence="5 7" id="KW-0472">Membrane</keyword>
<name>A0ABY5NHK3_9MICO</name>
<evidence type="ECO:0000256" key="2">
    <source>
        <dbReference type="ARBA" id="ARBA00022475"/>
    </source>
</evidence>
<dbReference type="InterPro" id="IPR016174">
    <property type="entry name" value="Di-haem_cyt_TM"/>
</dbReference>
<proteinExistence type="predicted"/>
<protein>
    <submittedName>
        <fullName evidence="9">Cytochrome b/b6 domain-containing protein</fullName>
    </submittedName>
</protein>
<keyword evidence="2" id="KW-1003">Cell membrane</keyword>
<comment type="subcellular location">
    <subcellularLocation>
        <location evidence="1">Cell membrane</location>
        <topology evidence="1">Multi-pass membrane protein</topology>
    </subcellularLocation>
</comment>
<organism evidence="9 10">
    <name type="scientific">Microbacterium elymi</name>
    <dbReference type="NCBI Taxonomy" id="2909587"/>
    <lineage>
        <taxon>Bacteria</taxon>
        <taxon>Bacillati</taxon>
        <taxon>Actinomycetota</taxon>
        <taxon>Actinomycetes</taxon>
        <taxon>Micrococcales</taxon>
        <taxon>Microbacteriaceae</taxon>
        <taxon>Microbacterium</taxon>
    </lineage>
</organism>
<feature type="transmembrane region" description="Helical" evidence="7">
    <location>
        <begin position="209"/>
        <end position="227"/>
    </location>
</feature>
<keyword evidence="10" id="KW-1185">Reference proteome</keyword>
<dbReference type="InterPro" id="IPR011577">
    <property type="entry name" value="Cyt_b561_bac/Ni-Hgenase"/>
</dbReference>
<dbReference type="Gene3D" id="1.20.950.20">
    <property type="entry name" value="Transmembrane di-heme cytochromes, Chain C"/>
    <property type="match status" value="1"/>
</dbReference>
<feature type="transmembrane region" description="Helical" evidence="7">
    <location>
        <begin position="139"/>
        <end position="164"/>
    </location>
</feature>
<feature type="compositionally biased region" description="Basic and acidic residues" evidence="6">
    <location>
        <begin position="325"/>
        <end position="334"/>
    </location>
</feature>
<sequence>MFAGTAAARWEADRARTIPKRTPIVADEPKRYGPFTRVQWAGAVIVAGAGLLFAAGMVVLLMRWFLSLSFMQDFLTAYPGAYALPSSAPVGFAAWVNWQHFFNIFLMVLIIRSGLTVRHQKRPSAYWSPRTNPKRKITLALWFHQSLDILWLVNGVIFVILLFATGQWMRLVPTSWDVIPNAISAGLQYVSLDWPIEDGWVNYNSLQQLTYFAIVFLAAPLAAVTGVRMSGIWPQNAKALNKAYPVEWARAVHFPVMLVFALFIVGHVFLVLTTGALHNLNSMFAANGGGKLGRVLVLHRRDGRRRDRLGGGPPARARAHRAAVRHGERPLTGG</sequence>
<dbReference type="EMBL" id="CP091139">
    <property type="protein sequence ID" value="UUT34581.1"/>
    <property type="molecule type" value="Genomic_DNA"/>
</dbReference>
<dbReference type="SUPFAM" id="SSF81342">
    <property type="entry name" value="Transmembrane di-heme cytochromes"/>
    <property type="match status" value="1"/>
</dbReference>
<evidence type="ECO:0000256" key="3">
    <source>
        <dbReference type="ARBA" id="ARBA00022692"/>
    </source>
</evidence>
<dbReference type="PANTHER" id="PTHR30485:SF0">
    <property type="entry name" value="NI_FE-HYDROGENASE 1 B-TYPE CYTOCHROME SUBUNIT-RELATED"/>
    <property type="match status" value="1"/>
</dbReference>
<feature type="transmembrane region" description="Helical" evidence="7">
    <location>
        <begin position="248"/>
        <end position="272"/>
    </location>
</feature>
<dbReference type="Pfam" id="PF01292">
    <property type="entry name" value="Ni_hydr_CYTB"/>
    <property type="match status" value="1"/>
</dbReference>
<keyword evidence="3 7" id="KW-0812">Transmembrane</keyword>
<evidence type="ECO:0000313" key="10">
    <source>
        <dbReference type="Proteomes" id="UP001054811"/>
    </source>
</evidence>
<accession>A0ABY5NHK3</accession>